<dbReference type="InterPro" id="IPR019734">
    <property type="entry name" value="TPR_rpt"/>
</dbReference>
<feature type="transmembrane region" description="Helical" evidence="4">
    <location>
        <begin position="239"/>
        <end position="258"/>
    </location>
</feature>
<dbReference type="SUPFAM" id="SSF48452">
    <property type="entry name" value="TPR-like"/>
    <property type="match status" value="1"/>
</dbReference>
<accession>K3WBH9</accession>
<keyword evidence="4" id="KW-0472">Membrane</keyword>
<dbReference type="Proteomes" id="UP000019132">
    <property type="component" value="Unassembled WGS sequence"/>
</dbReference>
<dbReference type="eggNOG" id="KOG0543">
    <property type="taxonomic scope" value="Eukaryota"/>
</dbReference>
<dbReference type="InParanoid" id="K3WBH9"/>
<dbReference type="VEuPathDB" id="FungiDB:PYU1_G002317"/>
<dbReference type="EnsemblProtists" id="PYU1_T002320">
    <property type="protein sequence ID" value="PYU1_T002320"/>
    <property type="gene ID" value="PYU1_G002317"/>
</dbReference>
<evidence type="ECO:0000256" key="2">
    <source>
        <dbReference type="ARBA" id="ARBA00022803"/>
    </source>
</evidence>
<keyword evidence="2" id="KW-0802">TPR repeat</keyword>
<evidence type="ECO:0000313" key="6">
    <source>
        <dbReference type="Proteomes" id="UP000019132"/>
    </source>
</evidence>
<evidence type="ECO:0000256" key="3">
    <source>
        <dbReference type="SAM" id="MobiDB-lite"/>
    </source>
</evidence>
<name>K3WBH9_GLOUD</name>
<reference evidence="5" key="3">
    <citation type="submission" date="2014-11" db="UniProtKB">
        <authorList>
            <consortium name="EnsemblProtists"/>
        </authorList>
    </citation>
    <scope>IDENTIFICATION</scope>
    <source>
        <strain evidence="5">DAOM BR144</strain>
    </source>
</reference>
<proteinExistence type="predicted"/>
<keyword evidence="4" id="KW-1133">Transmembrane helix</keyword>
<evidence type="ECO:0000313" key="5">
    <source>
        <dbReference type="EnsemblProtists" id="PYU1_T002320"/>
    </source>
</evidence>
<organism evidence="5 6">
    <name type="scientific">Globisporangium ultimum (strain ATCC 200006 / CBS 805.95 / DAOM BR144)</name>
    <name type="common">Pythium ultimum</name>
    <dbReference type="NCBI Taxonomy" id="431595"/>
    <lineage>
        <taxon>Eukaryota</taxon>
        <taxon>Sar</taxon>
        <taxon>Stramenopiles</taxon>
        <taxon>Oomycota</taxon>
        <taxon>Peronosporomycetes</taxon>
        <taxon>Pythiales</taxon>
        <taxon>Pythiaceae</taxon>
        <taxon>Globisporangium</taxon>
    </lineage>
</organism>
<dbReference type="InterPro" id="IPR039663">
    <property type="entry name" value="AIP/AIPL1/TTC9"/>
</dbReference>
<evidence type="ECO:0000256" key="1">
    <source>
        <dbReference type="ARBA" id="ARBA00022737"/>
    </source>
</evidence>
<dbReference type="PANTHER" id="PTHR11242:SF0">
    <property type="entry name" value="TPR_REGION DOMAIN-CONTAINING PROTEIN"/>
    <property type="match status" value="1"/>
</dbReference>
<dbReference type="OMA" id="ETRVEMA"/>
<reference evidence="6" key="1">
    <citation type="journal article" date="2010" name="Genome Biol.">
        <title>Genome sequence of the necrotrophic plant pathogen Pythium ultimum reveals original pathogenicity mechanisms and effector repertoire.</title>
        <authorList>
            <person name="Levesque C.A."/>
            <person name="Brouwer H."/>
            <person name="Cano L."/>
            <person name="Hamilton J.P."/>
            <person name="Holt C."/>
            <person name="Huitema E."/>
            <person name="Raffaele S."/>
            <person name="Robideau G.P."/>
            <person name="Thines M."/>
            <person name="Win J."/>
            <person name="Zerillo M.M."/>
            <person name="Beakes G.W."/>
            <person name="Boore J.L."/>
            <person name="Busam D."/>
            <person name="Dumas B."/>
            <person name="Ferriera S."/>
            <person name="Fuerstenberg S.I."/>
            <person name="Gachon C.M."/>
            <person name="Gaulin E."/>
            <person name="Govers F."/>
            <person name="Grenville-Briggs L."/>
            <person name="Horner N."/>
            <person name="Hostetler J."/>
            <person name="Jiang R.H."/>
            <person name="Johnson J."/>
            <person name="Krajaejun T."/>
            <person name="Lin H."/>
            <person name="Meijer H.J."/>
            <person name="Moore B."/>
            <person name="Morris P."/>
            <person name="Phuntmart V."/>
            <person name="Puiu D."/>
            <person name="Shetty J."/>
            <person name="Stajich J.E."/>
            <person name="Tripathy S."/>
            <person name="Wawra S."/>
            <person name="van West P."/>
            <person name="Whitty B.R."/>
            <person name="Coutinho P.M."/>
            <person name="Henrissat B."/>
            <person name="Martin F."/>
            <person name="Thomas P.D."/>
            <person name="Tyler B.M."/>
            <person name="De Vries R.P."/>
            <person name="Kamoun S."/>
            <person name="Yandell M."/>
            <person name="Tisserat N."/>
            <person name="Buell C.R."/>
        </authorList>
    </citation>
    <scope>NUCLEOTIDE SEQUENCE</scope>
    <source>
        <strain evidence="6">DAOM:BR144</strain>
    </source>
</reference>
<dbReference type="STRING" id="431595.K3WBH9"/>
<feature type="region of interest" description="Disordered" evidence="3">
    <location>
        <begin position="205"/>
        <end position="230"/>
    </location>
</feature>
<dbReference type="InterPro" id="IPR011990">
    <property type="entry name" value="TPR-like_helical_dom_sf"/>
</dbReference>
<keyword evidence="4" id="KW-0812">Transmembrane</keyword>
<dbReference type="Gene3D" id="1.25.40.10">
    <property type="entry name" value="Tetratricopeptide repeat domain"/>
    <property type="match status" value="1"/>
</dbReference>
<keyword evidence="1" id="KW-0677">Repeat</keyword>
<dbReference type="SMART" id="SM00028">
    <property type="entry name" value="TPR"/>
    <property type="match status" value="3"/>
</dbReference>
<keyword evidence="6" id="KW-1185">Reference proteome</keyword>
<dbReference type="HOGENOM" id="CLU_1079548_0_0_1"/>
<reference evidence="6" key="2">
    <citation type="submission" date="2010-04" db="EMBL/GenBank/DDBJ databases">
        <authorList>
            <person name="Buell R."/>
            <person name="Hamilton J."/>
            <person name="Hostetler J."/>
        </authorList>
    </citation>
    <scope>NUCLEOTIDE SEQUENCE [LARGE SCALE GENOMIC DNA]</scope>
    <source>
        <strain evidence="6">DAOM:BR144</strain>
    </source>
</reference>
<sequence length="259" mass="29021">MSDEELQTTSAAPAAVDTTGANEQPLDEEGHKLLHEERSFIFETRVENAASCRDRGSAEFKQKNIAKAVEWYERALYHVDFDEGTWHFEFLDKHRNAVNEVRLPVYLNLAACYLNKHNVDFAKVIENADLALEIDPQNTKALYRGGKAHLLLDDLDKAKKKLTLAAKNQPSDKNIREALTLLKVKIAEQKQKEKQTWGGLLKSVSAKKEDSDDENDGHDENVSSTQNSTRLSTGQSTTFWVAALMILALAAFTGFLLTS</sequence>
<dbReference type="AlphaFoldDB" id="K3WBH9"/>
<feature type="region of interest" description="Disordered" evidence="3">
    <location>
        <begin position="1"/>
        <end position="25"/>
    </location>
</feature>
<evidence type="ECO:0000256" key="4">
    <source>
        <dbReference type="SAM" id="Phobius"/>
    </source>
</evidence>
<protein>
    <submittedName>
        <fullName evidence="5">Uncharacterized protein</fullName>
    </submittedName>
</protein>
<dbReference type="PANTHER" id="PTHR11242">
    <property type="entry name" value="ARYL HYDROCARBON RECEPTOR INTERACTING PROTEIN RELATED"/>
    <property type="match status" value="1"/>
</dbReference>